<reference evidence="2" key="1">
    <citation type="journal article" date="2019" name="Int. J. Syst. Evol. Microbiol.">
        <title>The Global Catalogue of Microorganisms (GCM) 10K type strain sequencing project: providing services to taxonomists for standard genome sequencing and annotation.</title>
        <authorList>
            <consortium name="The Broad Institute Genomics Platform"/>
            <consortium name="The Broad Institute Genome Sequencing Center for Infectious Disease"/>
            <person name="Wu L."/>
            <person name="Ma J."/>
        </authorList>
    </citation>
    <scope>NUCLEOTIDE SEQUENCE [LARGE SCALE GENOMIC DNA]</scope>
    <source>
        <strain evidence="2">JCM 17938</strain>
    </source>
</reference>
<organism evidence="1 2">
    <name type="scientific">Actinoallomurus liliacearum</name>
    <dbReference type="NCBI Taxonomy" id="1080073"/>
    <lineage>
        <taxon>Bacteria</taxon>
        <taxon>Bacillati</taxon>
        <taxon>Actinomycetota</taxon>
        <taxon>Actinomycetes</taxon>
        <taxon>Streptosporangiales</taxon>
        <taxon>Thermomonosporaceae</taxon>
        <taxon>Actinoallomurus</taxon>
    </lineage>
</organism>
<keyword evidence="2" id="KW-1185">Reference proteome</keyword>
<protein>
    <submittedName>
        <fullName evidence="1">Uncharacterized protein</fullName>
    </submittedName>
</protein>
<comment type="caution">
    <text evidence="1">The sequence shown here is derived from an EMBL/GenBank/DDBJ whole genome shotgun (WGS) entry which is preliminary data.</text>
</comment>
<evidence type="ECO:0000313" key="2">
    <source>
        <dbReference type="Proteomes" id="UP001500212"/>
    </source>
</evidence>
<dbReference type="Proteomes" id="UP001500212">
    <property type="component" value="Unassembled WGS sequence"/>
</dbReference>
<gene>
    <name evidence="1" type="ORF">GCM10023195_22080</name>
</gene>
<accession>A0ABP8TEG1</accession>
<name>A0ABP8TEG1_9ACTN</name>
<dbReference type="EMBL" id="BAABHJ010000005">
    <property type="protein sequence ID" value="GAA4606196.1"/>
    <property type="molecule type" value="Genomic_DNA"/>
</dbReference>
<proteinExistence type="predicted"/>
<sequence>MPWRKFRCPPWPPSVVLPAYEQSTEEMVMRPAYVSTQQAIATYAKDTTPRATIDPTGAERRR</sequence>
<evidence type="ECO:0000313" key="1">
    <source>
        <dbReference type="EMBL" id="GAA4606196.1"/>
    </source>
</evidence>